<gene>
    <name evidence="2" type="ORF">NCTC13102_00117</name>
</gene>
<dbReference type="Proteomes" id="UP000250166">
    <property type="component" value="Unassembled WGS sequence"/>
</dbReference>
<feature type="domain" description="NAD(P)-binding" evidence="1">
    <location>
        <begin position="50"/>
        <end position="239"/>
    </location>
</feature>
<dbReference type="InterPro" id="IPR016040">
    <property type="entry name" value="NAD(P)-bd_dom"/>
</dbReference>
<reference evidence="2 3" key="1">
    <citation type="submission" date="2018-06" db="EMBL/GenBank/DDBJ databases">
        <authorList>
            <consortium name="Pathogen Informatics"/>
            <person name="Doyle S."/>
        </authorList>
    </citation>
    <scope>NUCLEOTIDE SEQUENCE [LARGE SCALE GENOMIC DNA]</scope>
    <source>
        <strain evidence="2 3">NCTC13102</strain>
    </source>
</reference>
<dbReference type="CDD" id="cd05244">
    <property type="entry name" value="BVR-B_like_SDR_a"/>
    <property type="match status" value="1"/>
</dbReference>
<accession>A0A2X3BDE7</accession>
<proteinExistence type="predicted"/>
<protein>
    <submittedName>
        <fullName evidence="2">NADH-flavin reductase</fullName>
    </submittedName>
</protein>
<dbReference type="InterPro" id="IPR036291">
    <property type="entry name" value="NAD(P)-bd_dom_sf"/>
</dbReference>
<evidence type="ECO:0000313" key="3">
    <source>
        <dbReference type="Proteomes" id="UP000250166"/>
    </source>
</evidence>
<dbReference type="InterPro" id="IPR006311">
    <property type="entry name" value="TAT_signal"/>
</dbReference>
<evidence type="ECO:0000259" key="1">
    <source>
        <dbReference type="Pfam" id="PF13460"/>
    </source>
</evidence>
<dbReference type="AlphaFoldDB" id="A0A2X3BDE7"/>
<evidence type="ECO:0000313" key="2">
    <source>
        <dbReference type="EMBL" id="SQB97386.1"/>
    </source>
</evidence>
<dbReference type="Pfam" id="PF13460">
    <property type="entry name" value="NAD_binding_10"/>
    <property type="match status" value="1"/>
</dbReference>
<sequence length="252" mass="27866">MKNLTKQKINRRSFLKTSVVGVLALGVGFMPIFAKPNKKGDKMKIAILAASGKAGKLITQEALNRGYEVTAFVRDSTKMSKFKNLKVVQKDILALDSKDLSGFDVVISAYGVVATPQDYEPIYKHLSAILANNPARFLIVGGAGSYYMDKERKTQFIDTPEFPDIYKPVASAHNKVLSFLRTQDSLNWVYVSPPANFVFDAPKSGKYKIIGEYFEVNERGESKGSYADYASAMLDIAEDSKINKERVGVIGL</sequence>
<dbReference type="InterPro" id="IPR051606">
    <property type="entry name" value="Polyketide_Oxido-like"/>
</dbReference>
<organism evidence="2 3">
    <name type="scientific">Helicobacter fennelliae</name>
    <dbReference type="NCBI Taxonomy" id="215"/>
    <lineage>
        <taxon>Bacteria</taxon>
        <taxon>Pseudomonadati</taxon>
        <taxon>Campylobacterota</taxon>
        <taxon>Epsilonproteobacteria</taxon>
        <taxon>Campylobacterales</taxon>
        <taxon>Helicobacteraceae</taxon>
        <taxon>Helicobacter</taxon>
    </lineage>
</organism>
<dbReference type="SUPFAM" id="SSF51735">
    <property type="entry name" value="NAD(P)-binding Rossmann-fold domains"/>
    <property type="match status" value="1"/>
</dbReference>
<dbReference type="Gene3D" id="3.40.50.720">
    <property type="entry name" value="NAD(P)-binding Rossmann-like Domain"/>
    <property type="match status" value="1"/>
</dbReference>
<dbReference type="PANTHER" id="PTHR43355">
    <property type="entry name" value="FLAVIN REDUCTASE (NADPH)"/>
    <property type="match status" value="1"/>
</dbReference>
<dbReference type="GO" id="GO:0016646">
    <property type="term" value="F:oxidoreductase activity, acting on the CH-NH group of donors, NAD or NADP as acceptor"/>
    <property type="evidence" value="ECO:0007669"/>
    <property type="project" value="TreeGrafter"/>
</dbReference>
<dbReference type="EMBL" id="UAWL01000006">
    <property type="protein sequence ID" value="SQB97386.1"/>
    <property type="molecule type" value="Genomic_DNA"/>
</dbReference>
<name>A0A2X3BDE7_9HELI</name>
<dbReference type="PANTHER" id="PTHR43355:SF2">
    <property type="entry name" value="FLAVIN REDUCTASE (NADPH)"/>
    <property type="match status" value="1"/>
</dbReference>
<dbReference type="PROSITE" id="PS51318">
    <property type="entry name" value="TAT"/>
    <property type="match status" value="1"/>
</dbReference>